<gene>
    <name evidence="1" type="ORF">I568_01228</name>
</gene>
<reference evidence="1 2" key="1">
    <citation type="submission" date="2013-03" db="EMBL/GenBank/DDBJ databases">
        <title>The Genome Sequence of Enterococcus columbae ATCC_51263 (PacBio/Illumina hybrid assembly).</title>
        <authorList>
            <consortium name="The Broad Institute Genomics Platform"/>
            <consortium name="The Broad Institute Genome Sequencing Center for Infectious Disease"/>
            <person name="Earl A."/>
            <person name="Russ C."/>
            <person name="Gilmore M."/>
            <person name="Surin D."/>
            <person name="Walker B."/>
            <person name="Young S."/>
            <person name="Zeng Q."/>
            <person name="Gargeya S."/>
            <person name="Fitzgerald M."/>
            <person name="Haas B."/>
            <person name="Abouelleil A."/>
            <person name="Allen A.W."/>
            <person name="Alvarado L."/>
            <person name="Arachchi H.M."/>
            <person name="Berlin A.M."/>
            <person name="Chapman S.B."/>
            <person name="Gainer-Dewar J."/>
            <person name="Goldberg J."/>
            <person name="Griggs A."/>
            <person name="Gujja S."/>
            <person name="Hansen M."/>
            <person name="Howarth C."/>
            <person name="Imamovic A."/>
            <person name="Ireland A."/>
            <person name="Larimer J."/>
            <person name="McCowan C."/>
            <person name="Murphy C."/>
            <person name="Pearson M."/>
            <person name="Poon T.W."/>
            <person name="Priest M."/>
            <person name="Roberts A."/>
            <person name="Saif S."/>
            <person name="Shea T."/>
            <person name="Sisk P."/>
            <person name="Sykes S."/>
            <person name="Wortman J."/>
            <person name="Nusbaum C."/>
            <person name="Birren B."/>
        </authorList>
    </citation>
    <scope>NUCLEOTIDE SEQUENCE [LARGE SCALE GENOMIC DNA]</scope>
    <source>
        <strain evidence="1 2">ATCC 51263</strain>
    </source>
</reference>
<dbReference type="EMBL" id="ASWJ01000005">
    <property type="protein sequence ID" value="EOW84069.1"/>
    <property type="molecule type" value="Genomic_DNA"/>
</dbReference>
<dbReference type="STRING" id="1121865.OMW_01585"/>
<dbReference type="PATRIC" id="fig|1121865.3.peg.1526"/>
<comment type="caution">
    <text evidence="1">The sequence shown here is derived from an EMBL/GenBank/DDBJ whole genome shotgun (WGS) entry which is preliminary data.</text>
</comment>
<keyword evidence="2" id="KW-1185">Reference proteome</keyword>
<proteinExistence type="predicted"/>
<organism evidence="1 2">
    <name type="scientific">Enterococcus columbae DSM 7374 = ATCC 51263</name>
    <dbReference type="NCBI Taxonomy" id="1121865"/>
    <lineage>
        <taxon>Bacteria</taxon>
        <taxon>Bacillati</taxon>
        <taxon>Bacillota</taxon>
        <taxon>Bacilli</taxon>
        <taxon>Lactobacillales</taxon>
        <taxon>Enterococcaceae</taxon>
        <taxon>Enterococcus</taxon>
    </lineage>
</organism>
<protein>
    <submittedName>
        <fullName evidence="1">Uncharacterized protein</fullName>
    </submittedName>
</protein>
<accession>S0KMB3</accession>
<sequence>MFLSTYALKMHINKRNLPNGHYLATLVEDNPIYNQASYREDKVAKELSESELLHYGQMVFDESQQPTVVRLLQPEKLAASANHPKGHLEEVDFYISQKQQVLWYVLTYPLNATFKEKLPEIFDLKVDFQANLKESVVYADVKVQPDIEPATFMGYLPALHDLLLEEFNSKEKLRLQMNLHTDTGEYLYDRSFQNRLIYIQPVESTDQSQTESNQA</sequence>
<dbReference type="AlphaFoldDB" id="S0KMB3"/>
<evidence type="ECO:0000313" key="2">
    <source>
        <dbReference type="Proteomes" id="UP000014113"/>
    </source>
</evidence>
<dbReference type="Proteomes" id="UP000014113">
    <property type="component" value="Unassembled WGS sequence"/>
</dbReference>
<dbReference type="RefSeq" id="WP_016183698.1">
    <property type="nucleotide sequence ID" value="NZ_JXKI01000005.1"/>
</dbReference>
<name>S0KMB3_9ENTE</name>
<evidence type="ECO:0000313" key="1">
    <source>
        <dbReference type="EMBL" id="EOW84069.1"/>
    </source>
</evidence>